<feature type="domain" description="DUF1570" evidence="1">
    <location>
        <begin position="28"/>
        <end position="137"/>
    </location>
</feature>
<protein>
    <recommendedName>
        <fullName evidence="1">DUF1570 domain-containing protein</fullName>
    </recommendedName>
</protein>
<organism evidence="2 3">
    <name type="scientific">Mucilaginibacter terrae</name>
    <dbReference type="NCBI Taxonomy" id="1955052"/>
    <lineage>
        <taxon>Bacteria</taxon>
        <taxon>Pseudomonadati</taxon>
        <taxon>Bacteroidota</taxon>
        <taxon>Sphingobacteriia</taxon>
        <taxon>Sphingobacteriales</taxon>
        <taxon>Sphingobacteriaceae</taxon>
        <taxon>Mucilaginibacter</taxon>
    </lineage>
</organism>
<evidence type="ECO:0000259" key="1">
    <source>
        <dbReference type="Pfam" id="PF07607"/>
    </source>
</evidence>
<sequence>MHSLLKPAFIRALRECYVYKGDDYQNVIVHEASHLFMHYHNYYGVPKWINEGLSTFFESLYLDEKGRVYVDPQKGRIMQVGGFVNDNTLNLTQFLSPANNAAWNLKDQATAQYSIAYAIVYYIIKTNPQLIKQILNMLNNGKSSYDVLSQCYGSFEFFESRFKLYYSKFR</sequence>
<reference evidence="3" key="1">
    <citation type="submission" date="2023-07" db="EMBL/GenBank/DDBJ databases">
        <title>Functional and genomic diversity of the sorghum phyllosphere microbiome.</title>
        <authorList>
            <person name="Shade A."/>
        </authorList>
    </citation>
    <scope>NUCLEOTIDE SEQUENCE [LARGE SCALE GENOMIC DNA]</scope>
    <source>
        <strain evidence="3">SORGH_AS_0422</strain>
    </source>
</reference>
<gene>
    <name evidence="2" type="ORF">QE417_000909</name>
</gene>
<proteinExistence type="predicted"/>
<dbReference type="InterPro" id="IPR011464">
    <property type="entry name" value="DUF1570"/>
</dbReference>
<evidence type="ECO:0000313" key="2">
    <source>
        <dbReference type="EMBL" id="MDT3401837.1"/>
    </source>
</evidence>
<keyword evidence="3" id="KW-1185">Reference proteome</keyword>
<name>A0ABU3GPY1_9SPHI</name>
<dbReference type="Pfam" id="PF07607">
    <property type="entry name" value="DUF1570"/>
    <property type="match status" value="1"/>
</dbReference>
<dbReference type="Proteomes" id="UP001258315">
    <property type="component" value="Unassembled WGS sequence"/>
</dbReference>
<dbReference type="EMBL" id="JAVLVU010000001">
    <property type="protein sequence ID" value="MDT3401837.1"/>
    <property type="molecule type" value="Genomic_DNA"/>
</dbReference>
<accession>A0ABU3GPY1</accession>
<evidence type="ECO:0000313" key="3">
    <source>
        <dbReference type="Proteomes" id="UP001258315"/>
    </source>
</evidence>
<comment type="caution">
    <text evidence="2">The sequence shown here is derived from an EMBL/GenBank/DDBJ whole genome shotgun (WGS) entry which is preliminary data.</text>
</comment>